<dbReference type="Pfam" id="PF07244">
    <property type="entry name" value="POTRA"/>
    <property type="match status" value="1"/>
</dbReference>
<sequence length="571" mass="65591">MYTLFNVKKLLFLLLIICSLFASESYSQNLRLKIKGTSDTDSHTIDSIGYVSTPHKNYVSIANEIKTLQKKLSKLGYIENKCSPAIKLNDSTFSTTFELKKKYHTIYIYYDNTTIDASILKAISKRVFDTYFELDFKTIENSLHYINSKNIEKGFPFSKLRLANIVPTENLKLRADLVLESHKEPRTINNIIIRGYELFPKAYLNHFFKIKPKQIYNSDNIKRKTELFNNLNFANQIKPPEVLFSKDSTIVYLYIEKSKSNSFNGFLGFGTNTETGKLEFDGYLDLNLINNLNYGESLKLLYKSDEGNQKTFETNLSLPYLFKSPIGINLRLHIFKKDSLFTTINQSAKLNYLINSNHKIYSGVLTSQSSNLLSLNTNTNIKDYKTTAFTFAYEYTKTQSNNLLFPLHSNLYIETTLGKRISSDIENKQTGITLNAFTIINLNKKNSLFLKVNSANLISNTYLENELLRFGGINSIRGFEENSLQASFYSTINTEYRLQLGNNLYIHTITDASYFENKMLHRKEKLFGYGFGLGIITKSGLFKLNYANGKSENQKFKLSNSKVHLSLTTQF</sequence>
<keyword evidence="5" id="KW-1185">Reference proteome</keyword>
<organism evidence="4 5">
    <name type="scientific">Snuella lapsa</name>
    <dbReference type="NCBI Taxonomy" id="870481"/>
    <lineage>
        <taxon>Bacteria</taxon>
        <taxon>Pseudomonadati</taxon>
        <taxon>Bacteroidota</taxon>
        <taxon>Flavobacteriia</taxon>
        <taxon>Flavobacteriales</taxon>
        <taxon>Flavobacteriaceae</taxon>
        <taxon>Snuella</taxon>
    </lineage>
</organism>
<dbReference type="PANTHER" id="PTHR12815">
    <property type="entry name" value="SORTING AND ASSEMBLY MACHINERY SAMM50 PROTEIN FAMILY MEMBER"/>
    <property type="match status" value="1"/>
</dbReference>
<accession>A0ABP6XF40</accession>
<dbReference type="Proteomes" id="UP001500954">
    <property type="component" value="Unassembled WGS sequence"/>
</dbReference>
<gene>
    <name evidence="4" type="ORF">GCM10022395_14640</name>
</gene>
<reference evidence="5" key="1">
    <citation type="journal article" date="2019" name="Int. J. Syst. Evol. Microbiol.">
        <title>The Global Catalogue of Microorganisms (GCM) 10K type strain sequencing project: providing services to taxonomists for standard genome sequencing and annotation.</title>
        <authorList>
            <consortium name="The Broad Institute Genomics Platform"/>
            <consortium name="The Broad Institute Genome Sequencing Center for Infectious Disease"/>
            <person name="Wu L."/>
            <person name="Ma J."/>
        </authorList>
    </citation>
    <scope>NUCLEOTIDE SEQUENCE [LARGE SCALE GENOMIC DNA]</scope>
    <source>
        <strain evidence="5">JCM 17111</strain>
    </source>
</reference>
<keyword evidence="1" id="KW-0472">Membrane</keyword>
<evidence type="ECO:0000313" key="4">
    <source>
        <dbReference type="EMBL" id="GAA3565313.1"/>
    </source>
</evidence>
<evidence type="ECO:0000313" key="5">
    <source>
        <dbReference type="Proteomes" id="UP001500954"/>
    </source>
</evidence>
<evidence type="ECO:0000256" key="2">
    <source>
        <dbReference type="ARBA" id="ARBA00022692"/>
    </source>
</evidence>
<proteinExistence type="predicted"/>
<dbReference type="InterPro" id="IPR010827">
    <property type="entry name" value="BamA/TamA_POTRA"/>
</dbReference>
<keyword evidence="1" id="KW-1134">Transmembrane beta strand</keyword>
<comment type="caution">
    <text evidence="4">The sequence shown here is derived from an EMBL/GenBank/DDBJ whole genome shotgun (WGS) entry which is preliminary data.</text>
</comment>
<feature type="domain" description="POTRA" evidence="3">
    <location>
        <begin position="187"/>
        <end position="255"/>
    </location>
</feature>
<keyword evidence="2" id="KW-0812">Transmembrane</keyword>
<dbReference type="InterPro" id="IPR039910">
    <property type="entry name" value="D15-like"/>
</dbReference>
<dbReference type="EMBL" id="BAABCY010000035">
    <property type="protein sequence ID" value="GAA3565313.1"/>
    <property type="molecule type" value="Genomic_DNA"/>
</dbReference>
<dbReference type="PANTHER" id="PTHR12815:SF18">
    <property type="entry name" value="SORTING AND ASSEMBLY MACHINERY COMPONENT 50 HOMOLOG"/>
    <property type="match status" value="1"/>
</dbReference>
<evidence type="ECO:0000256" key="1">
    <source>
        <dbReference type="ARBA" id="ARBA00022452"/>
    </source>
</evidence>
<evidence type="ECO:0000259" key="3">
    <source>
        <dbReference type="Pfam" id="PF07244"/>
    </source>
</evidence>
<name>A0ABP6XF40_9FLAO</name>
<protein>
    <submittedName>
        <fullName evidence="4">Membrane protein</fullName>
    </submittedName>
</protein>
<dbReference type="Gene3D" id="2.40.160.50">
    <property type="entry name" value="membrane protein fhac: a member of the omp85/tpsb transporter family"/>
    <property type="match status" value="1"/>
</dbReference>